<dbReference type="Gene3D" id="1.10.150.130">
    <property type="match status" value="1"/>
</dbReference>
<accession>A0A9Y2L0Y2</accession>
<dbReference type="SUPFAM" id="SSF56349">
    <property type="entry name" value="DNA breaking-rejoining enzymes"/>
    <property type="match status" value="1"/>
</dbReference>
<dbReference type="CDD" id="cd00801">
    <property type="entry name" value="INT_P4_C"/>
    <property type="match status" value="1"/>
</dbReference>
<dbReference type="InterPro" id="IPR011010">
    <property type="entry name" value="DNA_brk_join_enz"/>
</dbReference>
<proteinExistence type="inferred from homology"/>
<dbReference type="Pfam" id="PF22022">
    <property type="entry name" value="Phage_int_M"/>
    <property type="match status" value="1"/>
</dbReference>
<dbReference type="PROSITE" id="PS51898">
    <property type="entry name" value="TYR_RECOMBINASE"/>
    <property type="match status" value="1"/>
</dbReference>
<dbReference type="InterPro" id="IPR038488">
    <property type="entry name" value="Integrase_DNA-bd_sf"/>
</dbReference>
<evidence type="ECO:0000256" key="1">
    <source>
        <dbReference type="ARBA" id="ARBA00008857"/>
    </source>
</evidence>
<organism evidence="6 7">
    <name type="scientific">Parasedimentitalea psychrophila</name>
    <dbReference type="NCBI Taxonomy" id="2997337"/>
    <lineage>
        <taxon>Bacteria</taxon>
        <taxon>Pseudomonadati</taxon>
        <taxon>Pseudomonadota</taxon>
        <taxon>Alphaproteobacteria</taxon>
        <taxon>Rhodobacterales</taxon>
        <taxon>Paracoccaceae</taxon>
        <taxon>Parasedimentitalea</taxon>
    </lineage>
</organism>
<dbReference type="EMBL" id="CP127247">
    <property type="protein sequence ID" value="WIY26123.1"/>
    <property type="molecule type" value="Genomic_DNA"/>
</dbReference>
<dbReference type="PANTHER" id="PTHR30629:SF2">
    <property type="entry name" value="PROPHAGE INTEGRASE INTS-RELATED"/>
    <property type="match status" value="1"/>
</dbReference>
<evidence type="ECO:0000256" key="3">
    <source>
        <dbReference type="ARBA" id="ARBA00023125"/>
    </source>
</evidence>
<dbReference type="InterPro" id="IPR010998">
    <property type="entry name" value="Integrase_recombinase_N"/>
</dbReference>
<evidence type="ECO:0000256" key="4">
    <source>
        <dbReference type="ARBA" id="ARBA00023172"/>
    </source>
</evidence>
<evidence type="ECO:0000313" key="6">
    <source>
        <dbReference type="EMBL" id="WIY26123.1"/>
    </source>
</evidence>
<keyword evidence="2" id="KW-0229">DNA integration</keyword>
<dbReference type="AlphaFoldDB" id="A0A9Y2L0Y2"/>
<dbReference type="InterPro" id="IPR013762">
    <property type="entry name" value="Integrase-like_cat_sf"/>
</dbReference>
<feature type="domain" description="Tyr recombinase" evidence="5">
    <location>
        <begin position="202"/>
        <end position="376"/>
    </location>
</feature>
<dbReference type="Gene3D" id="3.30.160.390">
    <property type="entry name" value="Integrase, DNA-binding domain"/>
    <property type="match status" value="1"/>
</dbReference>
<dbReference type="InterPro" id="IPR053876">
    <property type="entry name" value="Phage_int_M"/>
</dbReference>
<reference evidence="6 7" key="1">
    <citation type="submission" date="2023-06" db="EMBL/GenBank/DDBJ databases">
        <title>Parasedimentitalea psychrophila sp. nov., a psychrophilic bacterium isolated from deep-sea sediment.</title>
        <authorList>
            <person name="Li A."/>
        </authorList>
    </citation>
    <scope>NUCLEOTIDE SEQUENCE [LARGE SCALE GENOMIC DNA]</scope>
    <source>
        <strain evidence="6 7">QS115</strain>
    </source>
</reference>
<protein>
    <submittedName>
        <fullName evidence="6">Tyrosine-type recombinase/integrase</fullName>
    </submittedName>
</protein>
<dbReference type="RefSeq" id="WP_270920870.1">
    <property type="nucleotide sequence ID" value="NZ_CP127247.1"/>
</dbReference>
<sequence>MAKRLTVKTVEASEPGRYSDGGGHGLMLLVKDTGSRFWVQRLTIRGRRRDIGLGSFPVVSLAEARNRALENKRAALRGEDPLSDKRRAKVEVAKRKSFAEAAQLACDELASGWKSQKEPKAFMSSLKTHVFPHFGLMDVGEVTSAEIRRAVLKCRKKVPNLATKVQHRVLSVFKFAVAEGLRADNPATAEALALPKAEKHTKNNRALPYSEVTCAVETVKASAAWISTKWALEFAVLTAGRSGEVRGARWDEIDLATATWIIPSARMKMGREHKVPLSSAAVAVLNKAGAQRDGGGLVFPSVMGKELSDSTLSKLLRELGVASTVHGFRASFRTWAQEQANVPEEVAEAALAHVKGDKTVAAYARSNLLDKRRGLMDAWAAYLGEDRVGNVVELGVRV</sequence>
<evidence type="ECO:0000313" key="7">
    <source>
        <dbReference type="Proteomes" id="UP001238334"/>
    </source>
</evidence>
<name>A0A9Y2L0Y2_9RHOB</name>
<dbReference type="PANTHER" id="PTHR30629">
    <property type="entry name" value="PROPHAGE INTEGRASE"/>
    <property type="match status" value="1"/>
</dbReference>
<dbReference type="Proteomes" id="UP001238334">
    <property type="component" value="Chromosome"/>
</dbReference>
<dbReference type="InterPro" id="IPR025166">
    <property type="entry name" value="Integrase_DNA_bind_dom"/>
</dbReference>
<comment type="similarity">
    <text evidence="1">Belongs to the 'phage' integrase family.</text>
</comment>
<gene>
    <name evidence="6" type="ORF">QPJ95_04125</name>
</gene>
<evidence type="ECO:0000259" key="5">
    <source>
        <dbReference type="PROSITE" id="PS51898"/>
    </source>
</evidence>
<dbReference type="Pfam" id="PF13356">
    <property type="entry name" value="Arm-DNA-bind_3"/>
    <property type="match status" value="1"/>
</dbReference>
<dbReference type="Gene3D" id="1.10.443.10">
    <property type="entry name" value="Intergrase catalytic core"/>
    <property type="match status" value="1"/>
</dbReference>
<keyword evidence="3" id="KW-0238">DNA-binding</keyword>
<evidence type="ECO:0000256" key="2">
    <source>
        <dbReference type="ARBA" id="ARBA00022908"/>
    </source>
</evidence>
<dbReference type="InterPro" id="IPR002104">
    <property type="entry name" value="Integrase_catalytic"/>
</dbReference>
<dbReference type="GO" id="GO:0006310">
    <property type="term" value="P:DNA recombination"/>
    <property type="evidence" value="ECO:0007669"/>
    <property type="project" value="UniProtKB-KW"/>
</dbReference>
<dbReference type="GO" id="GO:0015074">
    <property type="term" value="P:DNA integration"/>
    <property type="evidence" value="ECO:0007669"/>
    <property type="project" value="UniProtKB-KW"/>
</dbReference>
<dbReference type="GO" id="GO:0003677">
    <property type="term" value="F:DNA binding"/>
    <property type="evidence" value="ECO:0007669"/>
    <property type="project" value="UniProtKB-KW"/>
</dbReference>
<dbReference type="KEGG" id="ppso:QPJ95_04125"/>
<keyword evidence="4" id="KW-0233">DNA recombination</keyword>
<dbReference type="Pfam" id="PF00589">
    <property type="entry name" value="Phage_integrase"/>
    <property type="match status" value="1"/>
</dbReference>
<dbReference type="InterPro" id="IPR050808">
    <property type="entry name" value="Phage_Integrase"/>
</dbReference>
<keyword evidence="7" id="KW-1185">Reference proteome</keyword>